<gene>
    <name evidence="1" type="ORF">BsIDN1_51560</name>
</gene>
<name>A0A5S9MET9_BACIA</name>
<proteinExistence type="predicted"/>
<dbReference type="AlphaFoldDB" id="A0A5S9MET9"/>
<reference evidence="1 2" key="1">
    <citation type="submission" date="2019-12" db="EMBL/GenBank/DDBJ databases">
        <title>Full genome sequence of a Bacillus safensis strain isolated from commercially available natto in Indonesia.</title>
        <authorList>
            <person name="Yoshida M."/>
            <person name="Uomi M."/>
            <person name="Waturangi D."/>
            <person name="Ekaputri J.J."/>
            <person name="Setiamarga D.H.E."/>
        </authorList>
    </citation>
    <scope>NUCLEOTIDE SEQUENCE [LARGE SCALE GENOMIC DNA]</scope>
    <source>
        <strain evidence="1 2">IDN1</strain>
    </source>
</reference>
<dbReference type="Proteomes" id="UP000464658">
    <property type="component" value="Chromosome"/>
</dbReference>
<accession>A0A5S9MET9</accession>
<protein>
    <submittedName>
        <fullName evidence="1">Uncharacterized protein</fullName>
    </submittedName>
</protein>
<evidence type="ECO:0000313" key="2">
    <source>
        <dbReference type="Proteomes" id="UP000464658"/>
    </source>
</evidence>
<dbReference type="Gene3D" id="3.90.226.10">
    <property type="entry name" value="2-enoyl-CoA Hydratase, Chain A, domain 1"/>
    <property type="match status" value="1"/>
</dbReference>
<dbReference type="EMBL" id="AP021906">
    <property type="protein sequence ID" value="BBP91538.1"/>
    <property type="molecule type" value="Genomic_DNA"/>
</dbReference>
<sequence>MHKSDEEKKKKGLKGATVVSYSQSFGWNSLFNMSASKLFKSEIDFLNLKETLAGSNGSKPMYLYSK</sequence>
<evidence type="ECO:0000313" key="1">
    <source>
        <dbReference type="EMBL" id="BBP91538.1"/>
    </source>
</evidence>
<organism evidence="1 2">
    <name type="scientific">Bacillus safensis</name>
    <dbReference type="NCBI Taxonomy" id="561879"/>
    <lineage>
        <taxon>Bacteria</taxon>
        <taxon>Bacillati</taxon>
        <taxon>Bacillota</taxon>
        <taxon>Bacilli</taxon>
        <taxon>Bacillales</taxon>
        <taxon>Bacillaceae</taxon>
        <taxon>Bacillus</taxon>
    </lineage>
</organism>